<proteinExistence type="predicted"/>
<evidence type="ECO:0000313" key="2">
    <source>
        <dbReference type="EMBL" id="KAF5830462.1"/>
    </source>
</evidence>
<evidence type="ECO:0000313" key="3">
    <source>
        <dbReference type="Proteomes" id="UP000815325"/>
    </source>
</evidence>
<accession>A0ABQ7G779</accession>
<feature type="region of interest" description="Disordered" evidence="1">
    <location>
        <begin position="1"/>
        <end position="24"/>
    </location>
</feature>
<name>A0ABQ7G779_DUNSA</name>
<keyword evidence="3" id="KW-1185">Reference proteome</keyword>
<gene>
    <name evidence="2" type="ORF">DUNSADRAFT_14543</name>
</gene>
<dbReference type="Proteomes" id="UP000815325">
    <property type="component" value="Unassembled WGS sequence"/>
</dbReference>
<organism evidence="2 3">
    <name type="scientific">Dunaliella salina</name>
    <name type="common">Green alga</name>
    <name type="synonym">Protococcus salinus</name>
    <dbReference type="NCBI Taxonomy" id="3046"/>
    <lineage>
        <taxon>Eukaryota</taxon>
        <taxon>Viridiplantae</taxon>
        <taxon>Chlorophyta</taxon>
        <taxon>core chlorophytes</taxon>
        <taxon>Chlorophyceae</taxon>
        <taxon>CS clade</taxon>
        <taxon>Chlamydomonadales</taxon>
        <taxon>Dunaliellaceae</taxon>
        <taxon>Dunaliella</taxon>
    </lineage>
</organism>
<evidence type="ECO:0000256" key="1">
    <source>
        <dbReference type="SAM" id="MobiDB-lite"/>
    </source>
</evidence>
<sequence>MGLKSREKADLSRQQAHPFGGKQEKNASYDTVRLLVYSQKKLTIFFFTFHAYEDCQVCKGCCRSRKRLLDSIPTANSGVDGLKHTWGKAAVYDCEQT</sequence>
<feature type="compositionally biased region" description="Basic and acidic residues" evidence="1">
    <location>
        <begin position="1"/>
        <end position="11"/>
    </location>
</feature>
<comment type="caution">
    <text evidence="2">The sequence shown here is derived from an EMBL/GenBank/DDBJ whole genome shotgun (WGS) entry which is preliminary data.</text>
</comment>
<dbReference type="EMBL" id="MU070040">
    <property type="protein sequence ID" value="KAF5830462.1"/>
    <property type="molecule type" value="Genomic_DNA"/>
</dbReference>
<reference evidence="2" key="1">
    <citation type="submission" date="2017-08" db="EMBL/GenBank/DDBJ databases">
        <authorList>
            <person name="Polle J.E."/>
            <person name="Barry K."/>
            <person name="Cushman J."/>
            <person name="Schmutz J."/>
            <person name="Tran D."/>
            <person name="Hathwaick L.T."/>
            <person name="Yim W.C."/>
            <person name="Jenkins J."/>
            <person name="Mckie-Krisberg Z.M."/>
            <person name="Prochnik S."/>
            <person name="Lindquist E."/>
            <person name="Dockter R.B."/>
            <person name="Adam C."/>
            <person name="Molina H."/>
            <person name="Bunkerborg J."/>
            <person name="Jin E."/>
            <person name="Buchheim M."/>
            <person name="Magnuson J."/>
        </authorList>
    </citation>
    <scope>NUCLEOTIDE SEQUENCE</scope>
    <source>
        <strain evidence="2">CCAP 19/18</strain>
    </source>
</reference>
<protein>
    <recommendedName>
        <fullName evidence="4">Encoded protein</fullName>
    </recommendedName>
</protein>
<evidence type="ECO:0008006" key="4">
    <source>
        <dbReference type="Google" id="ProtNLM"/>
    </source>
</evidence>